<accession>A0A392QTJ8</accession>
<sequence length="56" mass="6500">VCYKKCKKKKVVNAGHDPVTIRIPLELDINVKGDVAEIKVVKEKVEVKLEYIWNMF</sequence>
<dbReference type="Proteomes" id="UP000265520">
    <property type="component" value="Unassembled WGS sequence"/>
</dbReference>
<proteinExistence type="predicted"/>
<evidence type="ECO:0000313" key="2">
    <source>
        <dbReference type="Proteomes" id="UP000265520"/>
    </source>
</evidence>
<keyword evidence="2" id="KW-1185">Reference proteome</keyword>
<name>A0A392QTJ8_9FABA</name>
<protein>
    <submittedName>
        <fullName evidence="1">Uncharacterized protein</fullName>
    </submittedName>
</protein>
<comment type="caution">
    <text evidence="1">The sequence shown here is derived from an EMBL/GenBank/DDBJ whole genome shotgun (WGS) entry which is preliminary data.</text>
</comment>
<reference evidence="1 2" key="1">
    <citation type="journal article" date="2018" name="Front. Plant Sci.">
        <title>Red Clover (Trifolium pratense) and Zigzag Clover (T. medium) - A Picture of Genomic Similarities and Differences.</title>
        <authorList>
            <person name="Dluhosova J."/>
            <person name="Istvanek J."/>
            <person name="Nedelnik J."/>
            <person name="Repkova J."/>
        </authorList>
    </citation>
    <scope>NUCLEOTIDE SEQUENCE [LARGE SCALE GENOMIC DNA]</scope>
    <source>
        <strain evidence="2">cv. 10/8</strain>
        <tissue evidence="1">Leaf</tissue>
    </source>
</reference>
<dbReference type="AlphaFoldDB" id="A0A392QTJ8"/>
<dbReference type="EMBL" id="LXQA010155734">
    <property type="protein sequence ID" value="MCI26856.1"/>
    <property type="molecule type" value="Genomic_DNA"/>
</dbReference>
<organism evidence="1 2">
    <name type="scientific">Trifolium medium</name>
    <dbReference type="NCBI Taxonomy" id="97028"/>
    <lineage>
        <taxon>Eukaryota</taxon>
        <taxon>Viridiplantae</taxon>
        <taxon>Streptophyta</taxon>
        <taxon>Embryophyta</taxon>
        <taxon>Tracheophyta</taxon>
        <taxon>Spermatophyta</taxon>
        <taxon>Magnoliopsida</taxon>
        <taxon>eudicotyledons</taxon>
        <taxon>Gunneridae</taxon>
        <taxon>Pentapetalae</taxon>
        <taxon>rosids</taxon>
        <taxon>fabids</taxon>
        <taxon>Fabales</taxon>
        <taxon>Fabaceae</taxon>
        <taxon>Papilionoideae</taxon>
        <taxon>50 kb inversion clade</taxon>
        <taxon>NPAAA clade</taxon>
        <taxon>Hologalegina</taxon>
        <taxon>IRL clade</taxon>
        <taxon>Trifolieae</taxon>
        <taxon>Trifolium</taxon>
    </lineage>
</organism>
<evidence type="ECO:0000313" key="1">
    <source>
        <dbReference type="EMBL" id="MCI26856.1"/>
    </source>
</evidence>
<feature type="non-terminal residue" evidence="1">
    <location>
        <position position="1"/>
    </location>
</feature>